<feature type="transmembrane region" description="Helical" evidence="6">
    <location>
        <begin position="117"/>
        <end position="139"/>
    </location>
</feature>
<dbReference type="GO" id="GO:0005886">
    <property type="term" value="C:plasma membrane"/>
    <property type="evidence" value="ECO:0007669"/>
    <property type="project" value="UniProtKB-SubCell"/>
</dbReference>
<evidence type="ECO:0000256" key="5">
    <source>
        <dbReference type="ARBA" id="ARBA00023136"/>
    </source>
</evidence>
<sequence>MNNMRIWVSEAFWIGFGIIAAVLALLAGTRFLTHLLSTEQYGRMALAVSLSTLALQIFGEPIGKTAVRFYSQWCQAGKPAGFVKNLGKSLSKSAGYIVFLCVVGLAASVYSKRVPDGYFIMITGIFAILLVFNRVGLALEDAARKRRFRGMIQGGFEVLRFGFAVGLIFILARPDAETVLSGFVLAGILAVVAHGVYLYWSLAPGFSQGDKKIAAVMNVNAMRSFQAPLILSNACIWLVMMAERWVLQYYSSPGDVGGYAAVYQLAFVPMLFVSNFLVLFFEPILYQVTRVNKKDPQSDRALRINQYAAIGILCFSVCLFIIFLFWHSLVGRYVLGADFRAYTWLFPWLLLAGGCFAAAQQLLLKLSYEMRTDLLALLWGVVAFTAVTGYVIGGFFLQLKGILAAIVAVNVLLVLFLLFFLNRKSSVVCDHSSA</sequence>
<feature type="transmembrane region" description="Helical" evidence="6">
    <location>
        <begin position="44"/>
        <end position="63"/>
    </location>
</feature>
<keyword evidence="4 6" id="KW-1133">Transmembrane helix</keyword>
<keyword evidence="3 6" id="KW-0812">Transmembrane</keyword>
<feature type="transmembrane region" description="Helical" evidence="6">
    <location>
        <begin position="307"/>
        <end position="329"/>
    </location>
</feature>
<feature type="transmembrane region" description="Helical" evidence="6">
    <location>
        <begin position="262"/>
        <end position="286"/>
    </location>
</feature>
<dbReference type="RefSeq" id="WP_006964784.1">
    <property type="nucleotide sequence ID" value="NZ_APJX01000002.1"/>
</dbReference>
<dbReference type="EMBL" id="APJX01000002">
    <property type="protein sequence ID" value="EMS80522.1"/>
    <property type="molecule type" value="Genomic_DNA"/>
</dbReference>
<feature type="transmembrane region" description="Helical" evidence="6">
    <location>
        <begin position="151"/>
        <end position="172"/>
    </location>
</feature>
<keyword evidence="5 6" id="KW-0472">Membrane</keyword>
<evidence type="ECO:0000256" key="3">
    <source>
        <dbReference type="ARBA" id="ARBA00022692"/>
    </source>
</evidence>
<feature type="transmembrane region" description="Helical" evidence="6">
    <location>
        <begin position="12"/>
        <end position="32"/>
    </location>
</feature>
<name>S0G6Q8_9BACT</name>
<feature type="transmembrane region" description="Helical" evidence="6">
    <location>
        <begin position="178"/>
        <end position="200"/>
    </location>
</feature>
<evidence type="ECO:0000313" key="8">
    <source>
        <dbReference type="Proteomes" id="UP000014216"/>
    </source>
</evidence>
<keyword evidence="2" id="KW-1003">Cell membrane</keyword>
<dbReference type="AlphaFoldDB" id="S0G6Q8"/>
<evidence type="ECO:0000256" key="1">
    <source>
        <dbReference type="ARBA" id="ARBA00004651"/>
    </source>
</evidence>
<dbReference type="Proteomes" id="UP000014216">
    <property type="component" value="Unassembled WGS sequence"/>
</dbReference>
<dbReference type="InterPro" id="IPR050833">
    <property type="entry name" value="Poly_Biosynth_Transport"/>
</dbReference>
<feature type="transmembrane region" description="Helical" evidence="6">
    <location>
        <begin position="341"/>
        <end position="364"/>
    </location>
</feature>
<gene>
    <name evidence="7" type="ORF">Dpo_2c02110</name>
</gene>
<protein>
    <submittedName>
        <fullName evidence="7">Polysaccharide biosynthesis protein</fullName>
    </submittedName>
</protein>
<evidence type="ECO:0000256" key="4">
    <source>
        <dbReference type="ARBA" id="ARBA00022989"/>
    </source>
</evidence>
<feature type="transmembrane region" description="Helical" evidence="6">
    <location>
        <begin position="221"/>
        <end position="242"/>
    </location>
</feature>
<comment type="caution">
    <text evidence="7">The sequence shown here is derived from an EMBL/GenBank/DDBJ whole genome shotgun (WGS) entry which is preliminary data.</text>
</comment>
<feature type="transmembrane region" description="Helical" evidence="6">
    <location>
        <begin position="376"/>
        <end position="396"/>
    </location>
</feature>
<evidence type="ECO:0000256" key="6">
    <source>
        <dbReference type="SAM" id="Phobius"/>
    </source>
</evidence>
<reference evidence="7 8" key="1">
    <citation type="journal article" date="2013" name="Genome Announc.">
        <title>Draft Genome Sequence of Desulfotignum phosphitoxidans DSM 13687 Strain FiPS-3.</title>
        <authorList>
            <person name="Poehlein A."/>
            <person name="Daniel R."/>
            <person name="Simeonova D.D."/>
        </authorList>
    </citation>
    <scope>NUCLEOTIDE SEQUENCE [LARGE SCALE GENOMIC DNA]</scope>
    <source>
        <strain evidence="7 8">DSM 13687</strain>
    </source>
</reference>
<evidence type="ECO:0000313" key="7">
    <source>
        <dbReference type="EMBL" id="EMS80522.1"/>
    </source>
</evidence>
<dbReference type="PANTHER" id="PTHR30250">
    <property type="entry name" value="PST FAMILY PREDICTED COLANIC ACID TRANSPORTER"/>
    <property type="match status" value="1"/>
</dbReference>
<dbReference type="PANTHER" id="PTHR30250:SF11">
    <property type="entry name" value="O-ANTIGEN TRANSPORTER-RELATED"/>
    <property type="match status" value="1"/>
</dbReference>
<keyword evidence="8" id="KW-1185">Reference proteome</keyword>
<comment type="subcellular location">
    <subcellularLocation>
        <location evidence="1">Cell membrane</location>
        <topology evidence="1">Multi-pass membrane protein</topology>
    </subcellularLocation>
</comment>
<proteinExistence type="predicted"/>
<evidence type="ECO:0000256" key="2">
    <source>
        <dbReference type="ARBA" id="ARBA00022475"/>
    </source>
</evidence>
<feature type="transmembrane region" description="Helical" evidence="6">
    <location>
        <begin position="402"/>
        <end position="421"/>
    </location>
</feature>
<feature type="transmembrane region" description="Helical" evidence="6">
    <location>
        <begin position="94"/>
        <end position="111"/>
    </location>
</feature>
<accession>S0G6Q8</accession>
<organism evidence="7 8">
    <name type="scientific">Desulfotignum phosphitoxidans DSM 13687</name>
    <dbReference type="NCBI Taxonomy" id="1286635"/>
    <lineage>
        <taxon>Bacteria</taxon>
        <taxon>Pseudomonadati</taxon>
        <taxon>Thermodesulfobacteriota</taxon>
        <taxon>Desulfobacteria</taxon>
        <taxon>Desulfobacterales</taxon>
        <taxon>Desulfobacteraceae</taxon>
        <taxon>Desulfotignum</taxon>
    </lineage>
</organism>